<dbReference type="EMBL" id="CP036267">
    <property type="protein sequence ID" value="QDT31014.1"/>
    <property type="molecule type" value="Genomic_DNA"/>
</dbReference>
<protein>
    <submittedName>
        <fullName evidence="1">Uncharacterized protein</fullName>
    </submittedName>
</protein>
<accession>A0A517QHA0</accession>
<evidence type="ECO:0000313" key="1">
    <source>
        <dbReference type="EMBL" id="QDT31014.1"/>
    </source>
</evidence>
<organism evidence="1 2">
    <name type="scientific">Thalassoglobus polymorphus</name>
    <dbReference type="NCBI Taxonomy" id="2527994"/>
    <lineage>
        <taxon>Bacteria</taxon>
        <taxon>Pseudomonadati</taxon>
        <taxon>Planctomycetota</taxon>
        <taxon>Planctomycetia</taxon>
        <taxon>Planctomycetales</taxon>
        <taxon>Planctomycetaceae</taxon>
        <taxon>Thalassoglobus</taxon>
    </lineage>
</organism>
<keyword evidence="2" id="KW-1185">Reference proteome</keyword>
<dbReference type="Proteomes" id="UP000315724">
    <property type="component" value="Chromosome"/>
</dbReference>
<proteinExistence type="predicted"/>
<name>A0A517QHA0_9PLAN</name>
<evidence type="ECO:0000313" key="2">
    <source>
        <dbReference type="Proteomes" id="UP000315724"/>
    </source>
</evidence>
<reference evidence="1 2" key="1">
    <citation type="submission" date="2019-02" db="EMBL/GenBank/DDBJ databases">
        <title>Deep-cultivation of Planctomycetes and their phenomic and genomic characterization uncovers novel biology.</title>
        <authorList>
            <person name="Wiegand S."/>
            <person name="Jogler M."/>
            <person name="Boedeker C."/>
            <person name="Pinto D."/>
            <person name="Vollmers J."/>
            <person name="Rivas-Marin E."/>
            <person name="Kohn T."/>
            <person name="Peeters S.H."/>
            <person name="Heuer A."/>
            <person name="Rast P."/>
            <person name="Oberbeckmann S."/>
            <person name="Bunk B."/>
            <person name="Jeske O."/>
            <person name="Meyerdierks A."/>
            <person name="Storesund J.E."/>
            <person name="Kallscheuer N."/>
            <person name="Luecker S."/>
            <person name="Lage O.M."/>
            <person name="Pohl T."/>
            <person name="Merkel B.J."/>
            <person name="Hornburger P."/>
            <person name="Mueller R.-W."/>
            <person name="Bruemmer F."/>
            <person name="Labrenz M."/>
            <person name="Spormann A.M."/>
            <person name="Op den Camp H."/>
            <person name="Overmann J."/>
            <person name="Amann R."/>
            <person name="Jetten M.S.M."/>
            <person name="Mascher T."/>
            <person name="Medema M.H."/>
            <person name="Devos D.P."/>
            <person name="Kaster A.-K."/>
            <person name="Ovreas L."/>
            <person name="Rohde M."/>
            <person name="Galperin M.Y."/>
            <person name="Jogler C."/>
        </authorList>
    </citation>
    <scope>NUCLEOTIDE SEQUENCE [LARGE SCALE GENOMIC DNA]</scope>
    <source>
        <strain evidence="1 2">Mal48</strain>
    </source>
</reference>
<dbReference type="AlphaFoldDB" id="A0A517QHA0"/>
<sequence>MHAQPVNWFRNPKDGYGKPETLWQCDRSCPIRLSIHNNQGDVGIGDGFEILAWDSYFAQKSTTVTSLRIGLSLATNA</sequence>
<dbReference type="KEGG" id="tpol:Mal48_02440"/>
<gene>
    <name evidence="1" type="ORF">Mal48_02440</name>
</gene>